<keyword evidence="2" id="KW-1185">Reference proteome</keyword>
<accession>A0ABR4PE42</accession>
<dbReference type="EMBL" id="JBFCZG010000006">
    <property type="protein sequence ID" value="KAL3421593.1"/>
    <property type="molecule type" value="Genomic_DNA"/>
</dbReference>
<reference evidence="1 2" key="1">
    <citation type="submission" date="2024-06" db="EMBL/GenBank/DDBJ databases">
        <title>Complete genome of Phlyctema vagabunda strain 19-DSS-EL-015.</title>
        <authorList>
            <person name="Fiorenzani C."/>
        </authorList>
    </citation>
    <scope>NUCLEOTIDE SEQUENCE [LARGE SCALE GENOMIC DNA]</scope>
    <source>
        <strain evidence="1 2">19-DSS-EL-015</strain>
    </source>
</reference>
<comment type="caution">
    <text evidence="1">The sequence shown here is derived from an EMBL/GenBank/DDBJ whole genome shotgun (WGS) entry which is preliminary data.</text>
</comment>
<organism evidence="1 2">
    <name type="scientific">Phlyctema vagabunda</name>
    <dbReference type="NCBI Taxonomy" id="108571"/>
    <lineage>
        <taxon>Eukaryota</taxon>
        <taxon>Fungi</taxon>
        <taxon>Dikarya</taxon>
        <taxon>Ascomycota</taxon>
        <taxon>Pezizomycotina</taxon>
        <taxon>Leotiomycetes</taxon>
        <taxon>Helotiales</taxon>
        <taxon>Dermateaceae</taxon>
        <taxon>Phlyctema</taxon>
    </lineage>
</organism>
<protein>
    <submittedName>
        <fullName evidence="1">Chitinase</fullName>
    </submittedName>
</protein>
<evidence type="ECO:0000313" key="1">
    <source>
        <dbReference type="EMBL" id="KAL3421593.1"/>
    </source>
</evidence>
<evidence type="ECO:0000313" key="2">
    <source>
        <dbReference type="Proteomes" id="UP001629113"/>
    </source>
</evidence>
<dbReference type="Proteomes" id="UP001629113">
    <property type="component" value="Unassembled WGS sequence"/>
</dbReference>
<proteinExistence type="predicted"/>
<name>A0ABR4PE42_9HELO</name>
<gene>
    <name evidence="1" type="ORF">PVAG01_08039</name>
</gene>
<sequence>MTRVGVLGGKKCKTNNFRYVCCPSFSAPDPDICYWNLQITGANPFERDCNGGCLNVGDVKVVGDSWGWEGTVFDGHAGDKCDRGGVTYCCPAGNKQQYLDICTWTECGGKCPNDKPYVLTTDIGGSGHGQTNKQCRPTEFDSYDRDPIAWEKRSLCCPSADSFNTKTCGWHSKKECSEACPDNQIELDSDVGGKDGNYQCSWGRTQKFCCDPPGGLTKPFTVADLDTLFPPEYLPSADSIPVYDLVSFGGLYAAGGVEDPNASGVAFILFAGNQNLLSKMKKRENSNIGVEFLDCPSDVRLLPSDEPRTARVICLGNTIDECFSVRQGGTEGTLVSMPKECGDGFARAISLELSKNQSLPIDTEKKSPTSAVFDFVFDYDMANLKRDSGSLSMRVDYSNVGGYWDKVVKAPGVTKRSLEDRYFSGSTTDWASVFRSLGTPPGDAKQVSRNVKDLIYFGYQKTCDIDGGGAIPEAIEITSQGNIDLDVWYGYSMIGTIDGGQLSIHEANGFVDVSGTTDITFEISGVGDLNTNGELSSNLIPTSLGGHTIMNDFITFNPFLTTGYKLGTTHAVEWNGYANARMVTSFGQGAVTFPATSKGKSTSSDDKVESGKAGFKNTLNADFSGGGNIGISHIVDAGLAVSMKLPSKVTGVGKFPTMSMNSATTVEFIADNSTVAGKVCLDVRMGKEQSQSWTSGNYVGWSDRGSNDLEGYKGLVGAPACFATSESSKKRAGSSIIDLFPAVGYTSGSGDLTTPTIFKEYGADNGNPVDVNADQQIANTFSFTCLLKKKDPLCCGCVDLDLLWGPDNRYQDGDYDGAFWYNGGIFEKRQLFIDSNTFEGTSESHPSNETLEDQMESSSISILDDRSVTTGGINYGPKKVTICGNPKVSGPNYPAYPKPDRSNIVDWDSVDGGYFQSVKRYDRVSEACDNWDVHEVDSPRILNDGSQAPYDTEHVYEGQSIGQFFSEYISMGRLSWWSVGYTPGTPVNDARFGCNPIGTGASWVNQWIKSRRDDTWDYNVGGFAGGISTVRSNFGRRVLQELGGMNKLDRLVVFPSRPNIDKGALFGGGNVYTGDSFAAMGYQEQLLTMKELGMAFTYLSLPDIVDAYCLTYEAIYTLMGQFDTWYAQQNPNGPVPGMQDKWRSYNRELLDNVVVKSHEVASTWFNRLDGANMPQFYQNLWISVLNTQERKMNLVNVYCNNLPRTTLPVTDFLSNPFHS</sequence>